<evidence type="ECO:0000259" key="10">
    <source>
        <dbReference type="Pfam" id="PF07730"/>
    </source>
</evidence>
<protein>
    <recommendedName>
        <fullName evidence="2">histidine kinase</fullName>
        <ecNumber evidence="2">2.7.13.3</ecNumber>
    </recommendedName>
</protein>
<keyword evidence="6 11" id="KW-0418">Kinase</keyword>
<dbReference type="Pfam" id="PF07730">
    <property type="entry name" value="HisKA_3"/>
    <property type="match status" value="1"/>
</dbReference>
<evidence type="ECO:0000256" key="3">
    <source>
        <dbReference type="ARBA" id="ARBA00022553"/>
    </source>
</evidence>
<dbReference type="Proteomes" id="UP001595823">
    <property type="component" value="Unassembled WGS sequence"/>
</dbReference>
<keyword evidence="8" id="KW-0902">Two-component regulatory system</keyword>
<reference evidence="12" key="1">
    <citation type="journal article" date="2019" name="Int. J. Syst. Evol. Microbiol.">
        <title>The Global Catalogue of Microorganisms (GCM) 10K type strain sequencing project: providing services to taxonomists for standard genome sequencing and annotation.</title>
        <authorList>
            <consortium name="The Broad Institute Genomics Platform"/>
            <consortium name="The Broad Institute Genome Sequencing Center for Infectious Disease"/>
            <person name="Wu L."/>
            <person name="Ma J."/>
        </authorList>
    </citation>
    <scope>NUCLEOTIDE SEQUENCE [LARGE SCALE GENOMIC DNA]</scope>
    <source>
        <strain evidence="12">IBRC-M 10908</strain>
    </source>
</reference>
<evidence type="ECO:0000256" key="9">
    <source>
        <dbReference type="SAM" id="Phobius"/>
    </source>
</evidence>
<evidence type="ECO:0000256" key="7">
    <source>
        <dbReference type="ARBA" id="ARBA00022840"/>
    </source>
</evidence>
<dbReference type="Gene3D" id="3.30.565.10">
    <property type="entry name" value="Histidine kinase-like ATPase, C-terminal domain"/>
    <property type="match status" value="1"/>
</dbReference>
<keyword evidence="9" id="KW-1133">Transmembrane helix</keyword>
<accession>A0ABV8U471</accession>
<dbReference type="RefSeq" id="WP_380625203.1">
    <property type="nucleotide sequence ID" value="NZ_JBHSDK010000061.1"/>
</dbReference>
<evidence type="ECO:0000256" key="1">
    <source>
        <dbReference type="ARBA" id="ARBA00000085"/>
    </source>
</evidence>
<dbReference type="InterPro" id="IPR050482">
    <property type="entry name" value="Sensor_HK_TwoCompSys"/>
</dbReference>
<keyword evidence="7" id="KW-0067">ATP-binding</keyword>
<evidence type="ECO:0000313" key="11">
    <source>
        <dbReference type="EMBL" id="MFC4337827.1"/>
    </source>
</evidence>
<organism evidence="11 12">
    <name type="scientific">Salininema proteolyticum</name>
    <dbReference type="NCBI Taxonomy" id="1607685"/>
    <lineage>
        <taxon>Bacteria</taxon>
        <taxon>Bacillati</taxon>
        <taxon>Actinomycetota</taxon>
        <taxon>Actinomycetes</taxon>
        <taxon>Glycomycetales</taxon>
        <taxon>Glycomycetaceae</taxon>
        <taxon>Salininema</taxon>
    </lineage>
</organism>
<name>A0ABV8U471_9ACTN</name>
<keyword evidence="12" id="KW-1185">Reference proteome</keyword>
<dbReference type="InterPro" id="IPR011712">
    <property type="entry name" value="Sig_transdc_His_kin_sub3_dim/P"/>
</dbReference>
<dbReference type="PANTHER" id="PTHR24421">
    <property type="entry name" value="NITRATE/NITRITE SENSOR PROTEIN NARX-RELATED"/>
    <property type="match status" value="1"/>
</dbReference>
<evidence type="ECO:0000313" key="12">
    <source>
        <dbReference type="Proteomes" id="UP001595823"/>
    </source>
</evidence>
<gene>
    <name evidence="11" type="ORF">ACFPET_21770</name>
</gene>
<dbReference type="CDD" id="cd16917">
    <property type="entry name" value="HATPase_UhpB-NarQ-NarX-like"/>
    <property type="match status" value="1"/>
</dbReference>
<evidence type="ECO:0000256" key="6">
    <source>
        <dbReference type="ARBA" id="ARBA00022777"/>
    </source>
</evidence>
<keyword evidence="9" id="KW-0812">Transmembrane</keyword>
<keyword evidence="4" id="KW-0808">Transferase</keyword>
<evidence type="ECO:0000256" key="8">
    <source>
        <dbReference type="ARBA" id="ARBA00023012"/>
    </source>
</evidence>
<dbReference type="PANTHER" id="PTHR24421:SF10">
    <property type="entry name" value="NITRATE_NITRITE SENSOR PROTEIN NARQ"/>
    <property type="match status" value="1"/>
</dbReference>
<feature type="transmembrane region" description="Helical" evidence="9">
    <location>
        <begin position="16"/>
        <end position="38"/>
    </location>
</feature>
<feature type="transmembrane region" description="Helical" evidence="9">
    <location>
        <begin position="153"/>
        <end position="176"/>
    </location>
</feature>
<keyword evidence="5" id="KW-0547">Nucleotide-binding</keyword>
<evidence type="ECO:0000256" key="2">
    <source>
        <dbReference type="ARBA" id="ARBA00012438"/>
    </source>
</evidence>
<dbReference type="EMBL" id="JBHSDK010000061">
    <property type="protein sequence ID" value="MFC4337827.1"/>
    <property type="molecule type" value="Genomic_DNA"/>
</dbReference>
<dbReference type="Gene3D" id="1.20.5.1930">
    <property type="match status" value="1"/>
</dbReference>
<dbReference type="EC" id="2.7.13.3" evidence="2"/>
<keyword evidence="3" id="KW-0597">Phosphoprotein</keyword>
<comment type="catalytic activity">
    <reaction evidence="1">
        <text>ATP + protein L-histidine = ADP + protein N-phospho-L-histidine.</text>
        <dbReference type="EC" id="2.7.13.3"/>
    </reaction>
</comment>
<proteinExistence type="predicted"/>
<evidence type="ECO:0000256" key="5">
    <source>
        <dbReference type="ARBA" id="ARBA00022741"/>
    </source>
</evidence>
<feature type="transmembrane region" description="Helical" evidence="9">
    <location>
        <begin position="107"/>
        <end position="133"/>
    </location>
</feature>
<evidence type="ECO:0000256" key="4">
    <source>
        <dbReference type="ARBA" id="ARBA00022679"/>
    </source>
</evidence>
<keyword evidence="9" id="KW-0472">Membrane</keyword>
<sequence length="399" mass="41934">MRALEFLAPAAVGRGWLWLTLGGALLMPYMILGGLLYGWNDATAQAAGGIFHPGVFLATLPFIVLTAPFLPVGPVERSAARTLLRLDLPDPPRAESWNTRWRAGLGFAFHVAVGGIVAGMSLATVPFSLYLALHGAGFVEDLGLVEPAWLTRYGLLTGPAMLVTLWIVTAAVAAAAKPVERRLLGPGDRDRRLLAEEENARLAARNRIATELHDSVGHALSAVAVQAEAASLLVEEDPEFTRRALAAMRDKATGALKELDAAIGVLRNGERDAPAADVGLSGLDDLIASSGVAVDLEASGDLDAVPRAVSREAYRILQESLTNVLRHADRAEAAVRIDAEADRLGLAVESPCSNRTAPRAGGAGIIGIGERAALLGGSADAGRDGGQWVVTAELPWERP</sequence>
<feature type="domain" description="Signal transduction histidine kinase subgroup 3 dimerisation and phosphoacceptor" evidence="10">
    <location>
        <begin position="205"/>
        <end position="269"/>
    </location>
</feature>
<comment type="caution">
    <text evidence="11">The sequence shown here is derived from an EMBL/GenBank/DDBJ whole genome shotgun (WGS) entry which is preliminary data.</text>
</comment>
<feature type="transmembrane region" description="Helical" evidence="9">
    <location>
        <begin position="50"/>
        <end position="72"/>
    </location>
</feature>
<dbReference type="InterPro" id="IPR036890">
    <property type="entry name" value="HATPase_C_sf"/>
</dbReference>
<dbReference type="GO" id="GO:0016301">
    <property type="term" value="F:kinase activity"/>
    <property type="evidence" value="ECO:0007669"/>
    <property type="project" value="UniProtKB-KW"/>
</dbReference>